<name>A0A8D9CB62_9VIRU</name>
<accession>A0A8D9CB62</accession>
<protein>
    <submittedName>
        <fullName evidence="1">Uncharacterized protein</fullName>
    </submittedName>
</protein>
<gene>
    <name evidence="1" type="ORF">SLAVMIC_00189</name>
</gene>
<reference evidence="1" key="1">
    <citation type="submission" date="2021-06" db="EMBL/GenBank/DDBJ databases">
        <authorList>
            <person name="Gannon L."/>
            <person name="Redgwell R T."/>
            <person name="Michniewski S."/>
            <person name="Harrison D C."/>
            <person name="Millard A."/>
        </authorList>
    </citation>
    <scope>NUCLEOTIDE SEQUENCE</scope>
</reference>
<sequence>MEVVVFKINYPKEMDYCRTRRVDFLSEGALTLIDFIPREESLVKGGVWGVDEDNKTIHVLVKWVKHQTNHPNKEILESKEGKFYTNMCNDIKSSIREKRLSNLLD</sequence>
<dbReference type="EMBL" id="OU342829">
    <property type="protein sequence ID" value="CAG7579982.1"/>
    <property type="molecule type" value="Genomic_DNA"/>
</dbReference>
<organism evidence="1">
    <name type="scientific">uncultured marine phage</name>
    <dbReference type="NCBI Taxonomy" id="707152"/>
    <lineage>
        <taxon>Viruses</taxon>
        <taxon>environmental samples</taxon>
    </lineage>
</organism>
<evidence type="ECO:0000313" key="1">
    <source>
        <dbReference type="EMBL" id="CAG7579982.1"/>
    </source>
</evidence>
<proteinExistence type="predicted"/>